<dbReference type="SUPFAM" id="SSF46689">
    <property type="entry name" value="Homeodomain-like"/>
    <property type="match status" value="1"/>
</dbReference>
<reference evidence="6 7" key="1">
    <citation type="submission" date="2019-02" db="EMBL/GenBank/DDBJ databases">
        <authorList>
            <person name="Goldberg S.R."/>
            <person name="Haltli B.A."/>
            <person name="Correa H."/>
            <person name="Russell K.G."/>
        </authorList>
    </citation>
    <scope>NUCLEOTIDE SEQUENCE [LARGE SCALE GENOMIC DNA]</scope>
    <source>
        <strain evidence="6 7">JCM 16186</strain>
    </source>
</reference>
<protein>
    <submittedName>
        <fullName evidence="6">AraC family transcriptional regulator</fullName>
    </submittedName>
</protein>
<keyword evidence="4" id="KW-1133">Transmembrane helix</keyword>
<keyword evidence="7" id="KW-1185">Reference proteome</keyword>
<accession>A0ABW9RKF0</accession>
<evidence type="ECO:0000256" key="4">
    <source>
        <dbReference type="SAM" id="Phobius"/>
    </source>
</evidence>
<feature type="domain" description="HTH araC/xylS-type" evidence="5">
    <location>
        <begin position="263"/>
        <end position="362"/>
    </location>
</feature>
<organism evidence="6 7">
    <name type="scientific">Fulvivirga kasyanovii</name>
    <dbReference type="NCBI Taxonomy" id="396812"/>
    <lineage>
        <taxon>Bacteria</taxon>
        <taxon>Pseudomonadati</taxon>
        <taxon>Bacteroidota</taxon>
        <taxon>Cytophagia</taxon>
        <taxon>Cytophagales</taxon>
        <taxon>Fulvivirgaceae</taxon>
        <taxon>Fulvivirga</taxon>
    </lineage>
</organism>
<evidence type="ECO:0000259" key="5">
    <source>
        <dbReference type="PROSITE" id="PS01124"/>
    </source>
</evidence>
<keyword evidence="3" id="KW-0804">Transcription</keyword>
<dbReference type="Pfam" id="PF12833">
    <property type="entry name" value="HTH_18"/>
    <property type="match status" value="1"/>
</dbReference>
<gene>
    <name evidence="6" type="ORF">E1163_02020</name>
</gene>
<dbReference type="Gene3D" id="1.10.10.60">
    <property type="entry name" value="Homeodomain-like"/>
    <property type="match status" value="2"/>
</dbReference>
<dbReference type="InterPro" id="IPR018062">
    <property type="entry name" value="HTH_AraC-typ_CS"/>
</dbReference>
<name>A0ABW9RKF0_9BACT</name>
<dbReference type="SMART" id="SM00342">
    <property type="entry name" value="HTH_ARAC"/>
    <property type="match status" value="1"/>
</dbReference>
<keyword evidence="4" id="KW-0812">Transmembrane</keyword>
<dbReference type="PRINTS" id="PR00032">
    <property type="entry name" value="HTHARAC"/>
</dbReference>
<evidence type="ECO:0000313" key="7">
    <source>
        <dbReference type="Proteomes" id="UP000798808"/>
    </source>
</evidence>
<evidence type="ECO:0000256" key="3">
    <source>
        <dbReference type="ARBA" id="ARBA00023163"/>
    </source>
</evidence>
<sequence length="367" mass="42601">MVLFSHIQTFLKQNSNNIFLAIPAIIGIFFILGDYKKDLTIFPSHTITTYIDTVDHGTSQIHDIKLLDTSKLFFSYTLGNGFQYPYIGVLFNNPSEPTFDLSEYDYVEIDLQAENSKSIPVVINIECFNCFIGRIVSRPMWHELEYVKDQRTYRLPLADFKTPNWWFIYTKNTKKDMAPPDYRYTTGLSILNCQLLPVNQKESVIINSIRLSKDYLPGTMAVLLMLVIFYLMVFFIIKLKQSQPVIFPHKNLDVGNLEDEEARSIINYVSEHYNHTDLSLSTLQRELGMTESKISSVFKKACGTTFKKYLNQIRLREAKRLLEQTDRQIMEVAYSVGYGNVSHFNKVFKTSEGCAPNEYRKKLRKNT</sequence>
<dbReference type="InterPro" id="IPR018060">
    <property type="entry name" value="HTH_AraC"/>
</dbReference>
<keyword evidence="2" id="KW-0238">DNA-binding</keyword>
<dbReference type="PROSITE" id="PS00041">
    <property type="entry name" value="HTH_ARAC_FAMILY_1"/>
    <property type="match status" value="1"/>
</dbReference>
<evidence type="ECO:0000313" key="6">
    <source>
        <dbReference type="EMBL" id="MTI23720.1"/>
    </source>
</evidence>
<dbReference type="PANTHER" id="PTHR43280">
    <property type="entry name" value="ARAC-FAMILY TRANSCRIPTIONAL REGULATOR"/>
    <property type="match status" value="1"/>
</dbReference>
<comment type="caution">
    <text evidence="6">The sequence shown here is derived from an EMBL/GenBank/DDBJ whole genome shotgun (WGS) entry which is preliminary data.</text>
</comment>
<dbReference type="InterPro" id="IPR009057">
    <property type="entry name" value="Homeodomain-like_sf"/>
</dbReference>
<dbReference type="PROSITE" id="PS01124">
    <property type="entry name" value="HTH_ARAC_FAMILY_2"/>
    <property type="match status" value="1"/>
</dbReference>
<proteinExistence type="predicted"/>
<keyword evidence="1" id="KW-0805">Transcription regulation</keyword>
<evidence type="ECO:0000256" key="2">
    <source>
        <dbReference type="ARBA" id="ARBA00023125"/>
    </source>
</evidence>
<evidence type="ECO:0000256" key="1">
    <source>
        <dbReference type="ARBA" id="ARBA00023015"/>
    </source>
</evidence>
<feature type="transmembrane region" description="Helical" evidence="4">
    <location>
        <begin position="215"/>
        <end position="237"/>
    </location>
</feature>
<dbReference type="PANTHER" id="PTHR43280:SF28">
    <property type="entry name" value="HTH-TYPE TRANSCRIPTIONAL ACTIVATOR RHAS"/>
    <property type="match status" value="1"/>
</dbReference>
<dbReference type="EMBL" id="SMLW01000286">
    <property type="protein sequence ID" value="MTI23720.1"/>
    <property type="molecule type" value="Genomic_DNA"/>
</dbReference>
<feature type="transmembrane region" description="Helical" evidence="4">
    <location>
        <begin position="18"/>
        <end position="35"/>
    </location>
</feature>
<keyword evidence="4" id="KW-0472">Membrane</keyword>
<dbReference type="InterPro" id="IPR020449">
    <property type="entry name" value="Tscrpt_reg_AraC-type_HTH"/>
</dbReference>
<dbReference type="Proteomes" id="UP000798808">
    <property type="component" value="Unassembled WGS sequence"/>
</dbReference>